<organism evidence="3 4">
    <name type="scientific">Phormidesmis priestleyi</name>
    <dbReference type="NCBI Taxonomy" id="268141"/>
    <lineage>
        <taxon>Bacteria</taxon>
        <taxon>Bacillati</taxon>
        <taxon>Cyanobacteriota</taxon>
        <taxon>Cyanophyceae</taxon>
        <taxon>Leptolyngbyales</taxon>
        <taxon>Leptolyngbyaceae</taxon>
        <taxon>Phormidesmis</taxon>
    </lineage>
</organism>
<evidence type="ECO:0000259" key="2">
    <source>
        <dbReference type="Pfam" id="PF10593"/>
    </source>
</evidence>
<dbReference type="Proteomes" id="UP000249794">
    <property type="component" value="Unassembled WGS sequence"/>
</dbReference>
<name>A0A2W4XPM6_9CYAN</name>
<dbReference type="GO" id="GO:0004519">
    <property type="term" value="F:endonuclease activity"/>
    <property type="evidence" value="ECO:0007669"/>
    <property type="project" value="UniProtKB-KW"/>
</dbReference>
<reference evidence="3 4" key="2">
    <citation type="submission" date="2018-06" db="EMBL/GenBank/DDBJ databases">
        <title>Metagenomic assembly of (sub)arctic Cyanobacteria and their associated microbiome from non-axenic cultures.</title>
        <authorList>
            <person name="Baurain D."/>
        </authorList>
    </citation>
    <scope>NUCLEOTIDE SEQUENCE [LARGE SCALE GENOMIC DNA]</scope>
    <source>
        <strain evidence="3">ULC027bin1</strain>
    </source>
</reference>
<evidence type="ECO:0000313" key="3">
    <source>
        <dbReference type="EMBL" id="PZO59316.1"/>
    </source>
</evidence>
<evidence type="ECO:0000256" key="1">
    <source>
        <dbReference type="SAM" id="MobiDB-lite"/>
    </source>
</evidence>
<keyword evidence="3" id="KW-0255">Endonuclease</keyword>
<dbReference type="Pfam" id="PF10593">
    <property type="entry name" value="Z1"/>
    <property type="match status" value="1"/>
</dbReference>
<dbReference type="InterPro" id="IPR018310">
    <property type="entry name" value="Put_endonuclease_Z1-dom"/>
</dbReference>
<dbReference type="AlphaFoldDB" id="A0A2W4XPM6"/>
<feature type="region of interest" description="Disordered" evidence="1">
    <location>
        <begin position="839"/>
        <end position="861"/>
    </location>
</feature>
<sequence length="922" mass="104375">MTPYETARNLVQLLLKGEQTPPPELIREKVRMALSMLGGQGLAEGVEEEALIRDLETLYSIWMSQGKILEDKQDHIPWLPDRKAEINWDFWDRYRRYLEEEKGWSPVTVDRLEQLTDSILERLEEPQRPGDWSRRGMVVGQVQSGKTSNYTGLICKAVDAGYKLIIVLAGLHNSLRSQTQLRLDEGFLGWDSQNNRAFDTGNRFIGAGLIPTGKQLRALPVTSSAEKGDFSKKIADQCGAAPGGADPILMIVKKNKTVLNNLMKWALNWADADPQLGRKVVRSSPLLIIDDEADNASVNTKEVRLDDTGIPREEQDSTAINKLIRQLLHSFEKTAYVGYTATPFANIFIHPQVRTSEHGEDLFPRHFIVNLPAPSNYVGPVQVFGLDSDSAADLESVSGLDIVRIVEDQDEWMPTRHKKEHVPPYLPASLKEAIRAFILSCAVRLWRGQTTAHNSMLVHVTRFTAVQELVNQLVKNELTSLQRRLRYGEGNALNQVFSEFECLWNTDFIPTSRSIVGTDLQPAGTIPTWNDISPLLHQVAARIQVKKINGTAKDILDYWGSPNGLNVIAIGGDKLSRGLTLEGLSVSYYLRASKMYDTLMQMGRWFGYRPSYLDLCRLYTTDELVEWYQHITVASEELRKEFDYMANMSATPEEFGLKVRTHPSGLIITGANKMRNGTVMQLSFAGTISETYLFYKDENIIRRNLRATENLILGLGIYSVEKNNFIWKQVPGSKIVDFLTNYRSHSNARLANTRSLVDYIQAQFKQNELTSWTIALISKNKAENKYTIAGLEVGLTYRKNDDDPSLLEYRLPKSRLLNPPDEMLDFPPSVQEEIISITKDRRKEAGKPESKSKTPDGKVIREKRNPRNGLLLLYPLDPKAINAEIPIVGFGISFPSSHSAKSVEYKVNNIYWEQEFLDSYEN</sequence>
<proteinExistence type="predicted"/>
<feature type="domain" description="Putative endonuclease Z1" evidence="2">
    <location>
        <begin position="429"/>
        <end position="665"/>
    </location>
</feature>
<protein>
    <submittedName>
        <fullName evidence="3">Endonuclease</fullName>
    </submittedName>
</protein>
<reference evidence="4" key="1">
    <citation type="submission" date="2018-04" db="EMBL/GenBank/DDBJ databases">
        <authorList>
            <person name="Cornet L."/>
        </authorList>
    </citation>
    <scope>NUCLEOTIDE SEQUENCE [LARGE SCALE GENOMIC DNA]</scope>
</reference>
<accession>A0A2W4XPM6</accession>
<keyword evidence="3" id="KW-0540">Nuclease</keyword>
<keyword evidence="3" id="KW-0378">Hydrolase</keyword>
<evidence type="ECO:0000313" key="4">
    <source>
        <dbReference type="Proteomes" id="UP000249794"/>
    </source>
</evidence>
<comment type="caution">
    <text evidence="3">The sequence shown here is derived from an EMBL/GenBank/DDBJ whole genome shotgun (WGS) entry which is preliminary data.</text>
</comment>
<dbReference type="EMBL" id="QBMP01000024">
    <property type="protein sequence ID" value="PZO59316.1"/>
    <property type="molecule type" value="Genomic_DNA"/>
</dbReference>
<gene>
    <name evidence="3" type="ORF">DCF15_04070</name>
</gene>